<evidence type="ECO:0000259" key="1">
    <source>
        <dbReference type="Pfam" id="PF01458"/>
    </source>
</evidence>
<gene>
    <name evidence="2" type="primary">sufB</name>
    <name evidence="2" type="ordered locus">MK1232</name>
</gene>
<proteinExistence type="predicted"/>
<dbReference type="GO" id="GO:0016226">
    <property type="term" value="P:iron-sulfur cluster assembly"/>
    <property type="evidence" value="ECO:0007669"/>
    <property type="project" value="InterPro"/>
</dbReference>
<dbReference type="STRING" id="190192.MK1232"/>
<name>Q8TW06_METKA</name>
<dbReference type="InterPro" id="IPR037284">
    <property type="entry name" value="SUF_FeS_clus_asmbl_SufBD_sf"/>
</dbReference>
<keyword evidence="3" id="KW-1185">Reference proteome</keyword>
<dbReference type="EMBL" id="AE009439">
    <property type="protein sequence ID" value="AAM02445.1"/>
    <property type="molecule type" value="Genomic_DNA"/>
</dbReference>
<dbReference type="PANTHER" id="PTHR30508">
    <property type="entry name" value="FES CLUSTER ASSEMBLY PROTEIN SUF"/>
    <property type="match status" value="1"/>
</dbReference>
<protein>
    <submittedName>
        <fullName evidence="2">Membrane subunit of an iron-regulated ABC-type transporter</fullName>
    </submittedName>
</protein>
<dbReference type="PaxDb" id="190192-MK1232"/>
<evidence type="ECO:0000313" key="3">
    <source>
        <dbReference type="Proteomes" id="UP000001826"/>
    </source>
</evidence>
<dbReference type="HOGENOM" id="CLU_894122_0_0_2"/>
<dbReference type="PATRIC" id="fig|190192.8.peg.1335"/>
<dbReference type="SMR" id="Q8TW06"/>
<dbReference type="InParanoid" id="Q8TW06"/>
<feature type="domain" description="SUF system FeS cluster assembly SufBD core" evidence="1">
    <location>
        <begin position="94"/>
        <end position="312"/>
    </location>
</feature>
<dbReference type="Proteomes" id="UP000001826">
    <property type="component" value="Chromosome"/>
</dbReference>
<accession>Q8TW06</accession>
<reference evidence="2 3" key="1">
    <citation type="journal article" date="2002" name="Proc. Natl. Acad. Sci. U.S.A.">
        <title>The complete genome of hyperthermophile Methanopyrus kandleri AV19 and monophyly of archaeal methanogens.</title>
        <authorList>
            <person name="Slesarev A.I."/>
            <person name="Mezhevaya K.V."/>
            <person name="Makarova K.S."/>
            <person name="Polushin N.N."/>
            <person name="Shcherbinina O.V."/>
            <person name="Shakhova V.V."/>
            <person name="Belova G.I."/>
            <person name="Aravind L."/>
            <person name="Natale D.A."/>
            <person name="Rogozin I.B."/>
            <person name="Tatusov R.L."/>
            <person name="Wolf Y.I."/>
            <person name="Stetter K.O."/>
            <person name="Malykh A.G."/>
            <person name="Koonin E.V."/>
            <person name="Kozyavkin S.A."/>
        </authorList>
    </citation>
    <scope>NUCLEOTIDE SEQUENCE [LARGE SCALE GENOMIC DNA]</scope>
    <source>
        <strain evidence="3">AV19 / DSM 6324 / JCM 9639 / NBRC 100938</strain>
    </source>
</reference>
<dbReference type="InterPro" id="IPR055346">
    <property type="entry name" value="Fe-S_cluster_assembly_SufBD"/>
</dbReference>
<dbReference type="Pfam" id="PF01458">
    <property type="entry name" value="SUFBD_core"/>
    <property type="match status" value="1"/>
</dbReference>
<organism evidence="2 3">
    <name type="scientific">Methanopyrus kandleri (strain AV19 / DSM 6324 / JCM 9639 / NBRC 100938)</name>
    <dbReference type="NCBI Taxonomy" id="190192"/>
    <lineage>
        <taxon>Archaea</taxon>
        <taxon>Methanobacteriati</taxon>
        <taxon>Methanobacteriota</taxon>
        <taxon>Methanomada group</taxon>
        <taxon>Methanopyri</taxon>
        <taxon>Methanopyrales</taxon>
        <taxon>Methanopyraceae</taxon>
        <taxon>Methanopyrus</taxon>
    </lineage>
</organism>
<dbReference type="FunCoup" id="Q8TW06">
    <property type="interactions" value="2"/>
</dbReference>
<sequence length="316" mass="34464">MPDVRGWPGVRGGVSPEEVFKPTGYHAGPDTPRIVIIENKVVNVQGAEGLELNAEEEDDTVVAELVVKEGYEFDEPIHMCVGVPWPEGVQRIVTRLIVEPEAKIQLMSHCSFPRARDVVHEMEAEFEIGEGADVKVTDVHYHGEGGVRLKAKYDVSVKPEASFVTEFRLTEGRVGELEWEMGARVEERATMEGVARLRAVGEDRVRAVESVRLTGEDARTLLDFKAAAIDGAFVELVGEISGEADGARGHVECSEIIKGGGKVVSVPKLRVVHPGARLTHEAALGTVEKKEVETLMSRGLSEEEAVELLVNAMLRG</sequence>
<dbReference type="PANTHER" id="PTHR30508:SF6">
    <property type="entry name" value="UPF0051 PROTEIN MJ0034"/>
    <property type="match status" value="1"/>
</dbReference>
<dbReference type="InterPro" id="IPR000825">
    <property type="entry name" value="SUF_FeS_clus_asmbl_SufBD_core"/>
</dbReference>
<dbReference type="EnsemblBacteria" id="AAM02445">
    <property type="protein sequence ID" value="AAM02445"/>
    <property type="gene ID" value="MK1232"/>
</dbReference>
<evidence type="ECO:0000313" key="2">
    <source>
        <dbReference type="EMBL" id="AAM02445.1"/>
    </source>
</evidence>
<dbReference type="KEGG" id="mka:MK1232"/>
<dbReference type="SUPFAM" id="SSF101960">
    <property type="entry name" value="Stabilizer of iron transporter SufD"/>
    <property type="match status" value="1"/>
</dbReference>
<dbReference type="AlphaFoldDB" id="Q8TW06"/>